<proteinExistence type="predicted"/>
<dbReference type="Proteomes" id="UP001372338">
    <property type="component" value="Unassembled WGS sequence"/>
</dbReference>
<organism evidence="2 3">
    <name type="scientific">Crotalaria pallida</name>
    <name type="common">Smooth rattlebox</name>
    <name type="synonym">Crotalaria striata</name>
    <dbReference type="NCBI Taxonomy" id="3830"/>
    <lineage>
        <taxon>Eukaryota</taxon>
        <taxon>Viridiplantae</taxon>
        <taxon>Streptophyta</taxon>
        <taxon>Embryophyta</taxon>
        <taxon>Tracheophyta</taxon>
        <taxon>Spermatophyta</taxon>
        <taxon>Magnoliopsida</taxon>
        <taxon>eudicotyledons</taxon>
        <taxon>Gunneridae</taxon>
        <taxon>Pentapetalae</taxon>
        <taxon>rosids</taxon>
        <taxon>fabids</taxon>
        <taxon>Fabales</taxon>
        <taxon>Fabaceae</taxon>
        <taxon>Papilionoideae</taxon>
        <taxon>50 kb inversion clade</taxon>
        <taxon>genistoids sensu lato</taxon>
        <taxon>core genistoids</taxon>
        <taxon>Crotalarieae</taxon>
        <taxon>Crotalaria</taxon>
    </lineage>
</organism>
<comment type="caution">
    <text evidence="2">The sequence shown here is derived from an EMBL/GenBank/DDBJ whole genome shotgun (WGS) entry which is preliminary data.</text>
</comment>
<dbReference type="AlphaFoldDB" id="A0AAN9EL53"/>
<sequence>MAKKRGRPPKHAISSPTTETHDTRTTKIPYKEPVSLDCEVLDEIEAKLYSLSSQQRLSVFQKLDALRSKIAGMPPQANENEEIRIFDDNKRQSVWDTFDISKLRHAGDKLNFVECLLWR</sequence>
<evidence type="ECO:0000313" key="3">
    <source>
        <dbReference type="Proteomes" id="UP001372338"/>
    </source>
</evidence>
<evidence type="ECO:0000313" key="2">
    <source>
        <dbReference type="EMBL" id="KAK7259589.1"/>
    </source>
</evidence>
<keyword evidence="3" id="KW-1185">Reference proteome</keyword>
<evidence type="ECO:0000256" key="1">
    <source>
        <dbReference type="SAM" id="MobiDB-lite"/>
    </source>
</evidence>
<protein>
    <submittedName>
        <fullName evidence="2">Uncharacterized protein</fullName>
    </submittedName>
</protein>
<name>A0AAN9EL53_CROPI</name>
<dbReference type="EMBL" id="JAYWIO010000005">
    <property type="protein sequence ID" value="KAK7259589.1"/>
    <property type="molecule type" value="Genomic_DNA"/>
</dbReference>
<feature type="compositionally biased region" description="Basic residues" evidence="1">
    <location>
        <begin position="1"/>
        <end position="10"/>
    </location>
</feature>
<gene>
    <name evidence="2" type="ORF">RIF29_25198</name>
</gene>
<accession>A0AAN9EL53</accession>
<feature type="region of interest" description="Disordered" evidence="1">
    <location>
        <begin position="1"/>
        <end position="27"/>
    </location>
</feature>
<reference evidence="2 3" key="1">
    <citation type="submission" date="2024-01" db="EMBL/GenBank/DDBJ databases">
        <title>The genomes of 5 underutilized Papilionoideae crops provide insights into root nodulation and disease resistanc.</title>
        <authorList>
            <person name="Yuan L."/>
        </authorList>
    </citation>
    <scope>NUCLEOTIDE SEQUENCE [LARGE SCALE GENOMIC DNA]</scope>
    <source>
        <strain evidence="2">ZHUSHIDOU_FW_LH</strain>
        <tissue evidence="2">Leaf</tissue>
    </source>
</reference>